<reference evidence="1 2" key="1">
    <citation type="submission" date="2014-12" db="EMBL/GenBank/DDBJ databases">
        <title>Genome sequence of Morococcus cerebrosus.</title>
        <authorList>
            <person name="Shin S.-K."/>
            <person name="Yi H."/>
        </authorList>
    </citation>
    <scope>NUCLEOTIDE SEQUENCE [LARGE SCALE GENOMIC DNA]</scope>
    <source>
        <strain evidence="1 2">CIP 81.93</strain>
    </source>
</reference>
<evidence type="ECO:0000313" key="1">
    <source>
        <dbReference type="EMBL" id="KIC05908.1"/>
    </source>
</evidence>
<protein>
    <submittedName>
        <fullName evidence="1">Uncharacterized protein</fullName>
    </submittedName>
</protein>
<dbReference type="EMBL" id="JUFZ01000138">
    <property type="protein sequence ID" value="KIC05908.1"/>
    <property type="molecule type" value="Genomic_DNA"/>
</dbReference>
<accession>A0A0C1EAR5</accession>
<proteinExistence type="predicted"/>
<dbReference type="Proteomes" id="UP000031390">
    <property type="component" value="Unassembled WGS sequence"/>
</dbReference>
<evidence type="ECO:0000313" key="2">
    <source>
        <dbReference type="Proteomes" id="UP000031390"/>
    </source>
</evidence>
<gene>
    <name evidence="1" type="ORF">MCC93_26370</name>
</gene>
<organism evidence="1 2">
    <name type="scientific">Morococcus cerebrosus</name>
    <dbReference type="NCBI Taxonomy" id="1056807"/>
    <lineage>
        <taxon>Bacteria</taxon>
        <taxon>Pseudomonadati</taxon>
        <taxon>Pseudomonadota</taxon>
        <taxon>Betaproteobacteria</taxon>
        <taxon>Neisseriales</taxon>
        <taxon>Neisseriaceae</taxon>
        <taxon>Morococcus</taxon>
    </lineage>
</organism>
<dbReference type="AlphaFoldDB" id="A0A0C1EAR5"/>
<sequence>MNLPEYINKKMAPWPFFVKIEKLAYYNRFPLKRKALIYRGFFQTTS</sequence>
<name>A0A0C1EAR5_9NEIS</name>
<comment type="caution">
    <text evidence="1">The sequence shown here is derived from an EMBL/GenBank/DDBJ whole genome shotgun (WGS) entry which is preliminary data.</text>
</comment>
<dbReference type="PATRIC" id="fig|1056807.3.peg.2527"/>